<reference evidence="3 4" key="1">
    <citation type="submission" date="2019-10" db="EMBL/GenBank/DDBJ databases">
        <title>Whole genome shotgun sequence of Acrocarpospora macrocephala NBRC 16266.</title>
        <authorList>
            <person name="Ichikawa N."/>
            <person name="Kimura A."/>
            <person name="Kitahashi Y."/>
            <person name="Komaki H."/>
            <person name="Oguchi A."/>
        </authorList>
    </citation>
    <scope>NUCLEOTIDE SEQUENCE [LARGE SCALE GENOMIC DNA]</scope>
    <source>
        <strain evidence="3 4">NBRC 16266</strain>
    </source>
</reference>
<dbReference type="PANTHER" id="PTHR47585:SF1">
    <property type="entry name" value="DUF1446 DOMAIN-CONTAINING PROTEIN"/>
    <property type="match status" value="1"/>
</dbReference>
<dbReference type="AlphaFoldDB" id="A0A5M3X9L2"/>
<feature type="domain" description="Acyclic terpene utilisation N-terminal" evidence="1">
    <location>
        <begin position="9"/>
        <end position="443"/>
    </location>
</feature>
<dbReference type="PANTHER" id="PTHR47585">
    <property type="match status" value="1"/>
</dbReference>
<dbReference type="InterPro" id="IPR056362">
    <property type="entry name" value="AtuA-like_ferredoxin_dom"/>
</dbReference>
<sequence length="590" mass="63255">MTSRDQNALRVGQFSAYYGDRHTAVQELIASDCEVLTGDYLAELTMLVLRKNQMRGGVGYAEGFLHQVRDNLADIKARGIKLVTNAGGLEPEACATRLRELTAELGIDLDIIAVSGDNQIDSLTELREAGATFANIDTGEILDIDKQPVLTANAYLGAWPIVAALRQGADIVICPRVTDAALVIGAAAWKFDWAADDWDALAGALVAGHVIECGCQATGGNYANFDDFADLGLPGMPIAEIRADGSAVITKSHGSGGVVDIGTVTAQLLYEVGSRYYHNPDVIADLASTELERVGPDRVLVKATKGLPPTAQLKLSLAYEGGYRNQVTIGLTGGRIEQKEAWLRQQVTAAVGAPESFDGFRWTRIGPVTPTAGSYDESTAFIVINAKDKDRGRVSRVNFSDRITQLGTSSIPGFYTFTPPAKERLFGVQWPTLIPKAVVEQAIVLADGTRIGVPWPASGTELPPPDTEPVDDTPVVVAGPVVSTRLDAFIGTRSGDKAGLANLGVWAETDDAFEWLRAFLTVDKLKELLTEARDLTVHRHVFPKLRAMNFLVHGWLEEGVASSTRVDAQAKGLGEFLGSMTVEAPARLVS</sequence>
<keyword evidence="4" id="KW-1185">Reference proteome</keyword>
<dbReference type="InterPro" id="IPR010839">
    <property type="entry name" value="AtuA_N"/>
</dbReference>
<evidence type="ECO:0000259" key="1">
    <source>
        <dbReference type="Pfam" id="PF07287"/>
    </source>
</evidence>
<gene>
    <name evidence="3" type="ORF">Amac_083550</name>
</gene>
<evidence type="ECO:0000313" key="3">
    <source>
        <dbReference type="EMBL" id="GES14758.1"/>
    </source>
</evidence>
<comment type="caution">
    <text evidence="3">The sequence shown here is derived from an EMBL/GenBank/DDBJ whole genome shotgun (WGS) entry which is preliminary data.</text>
</comment>
<evidence type="ECO:0000313" key="4">
    <source>
        <dbReference type="Proteomes" id="UP000331127"/>
    </source>
</evidence>
<dbReference type="Pfam" id="PF23544">
    <property type="entry name" value="AtuA_ferredoxin"/>
    <property type="match status" value="1"/>
</dbReference>
<dbReference type="Pfam" id="PF07287">
    <property type="entry name" value="AtuA"/>
    <property type="match status" value="1"/>
</dbReference>
<accession>A0A5M3X9L2</accession>
<dbReference type="EMBL" id="BLAE01000064">
    <property type="protein sequence ID" value="GES14758.1"/>
    <property type="molecule type" value="Genomic_DNA"/>
</dbReference>
<evidence type="ECO:0000259" key="2">
    <source>
        <dbReference type="Pfam" id="PF23544"/>
    </source>
</evidence>
<protein>
    <submittedName>
        <fullName evidence="3">Exopolyphosphatase</fullName>
    </submittedName>
</protein>
<feature type="domain" description="AtuA-like ferredoxin-fold" evidence="2">
    <location>
        <begin position="491"/>
        <end position="582"/>
    </location>
</feature>
<proteinExistence type="predicted"/>
<dbReference type="RefSeq" id="WP_155359918.1">
    <property type="nucleotide sequence ID" value="NZ_BAAAHL010000007.1"/>
</dbReference>
<dbReference type="OrthoDB" id="3959640at2"/>
<organism evidence="3 4">
    <name type="scientific">Acrocarpospora macrocephala</name>
    <dbReference type="NCBI Taxonomy" id="150177"/>
    <lineage>
        <taxon>Bacteria</taxon>
        <taxon>Bacillati</taxon>
        <taxon>Actinomycetota</taxon>
        <taxon>Actinomycetes</taxon>
        <taxon>Streptosporangiales</taxon>
        <taxon>Streptosporangiaceae</taxon>
        <taxon>Acrocarpospora</taxon>
    </lineage>
</organism>
<dbReference type="Proteomes" id="UP000331127">
    <property type="component" value="Unassembled WGS sequence"/>
</dbReference>
<name>A0A5M3X9L2_9ACTN</name>